<feature type="region of interest" description="Disordered" evidence="2">
    <location>
        <begin position="323"/>
        <end position="343"/>
    </location>
</feature>
<feature type="region of interest" description="Disordered" evidence="2">
    <location>
        <begin position="518"/>
        <end position="614"/>
    </location>
</feature>
<reference evidence="4" key="1">
    <citation type="submission" date="2022-11" db="UniProtKB">
        <authorList>
            <consortium name="EnsemblMetazoa"/>
        </authorList>
    </citation>
    <scope>IDENTIFICATION</scope>
</reference>
<name>A0A913WXE9_EXADI</name>
<protein>
    <recommendedName>
        <fullName evidence="3">Class II aldolase/adducin N-terminal domain-containing protein</fullName>
    </recommendedName>
</protein>
<feature type="domain" description="Class II aldolase/adducin N-terminal" evidence="3">
    <location>
        <begin position="120"/>
        <end position="302"/>
    </location>
</feature>
<feature type="compositionally biased region" description="Acidic residues" evidence="2">
    <location>
        <begin position="547"/>
        <end position="558"/>
    </location>
</feature>
<dbReference type="PANTHER" id="PTHR10672">
    <property type="entry name" value="ADDUCIN"/>
    <property type="match status" value="1"/>
</dbReference>
<dbReference type="FunFam" id="3.40.225.10:FF:000013">
    <property type="entry name" value="Class II aldolase"/>
    <property type="match status" value="1"/>
</dbReference>
<dbReference type="GO" id="GO:0005886">
    <property type="term" value="C:plasma membrane"/>
    <property type="evidence" value="ECO:0007669"/>
    <property type="project" value="UniProtKB-SubCell"/>
</dbReference>
<dbReference type="Proteomes" id="UP000887567">
    <property type="component" value="Unplaced"/>
</dbReference>
<dbReference type="GO" id="GO:0051015">
    <property type="term" value="F:actin filament binding"/>
    <property type="evidence" value="ECO:0007669"/>
    <property type="project" value="TreeGrafter"/>
</dbReference>
<evidence type="ECO:0000256" key="1">
    <source>
        <dbReference type="ARBA" id="ARBA00006274"/>
    </source>
</evidence>
<dbReference type="GO" id="GO:0005856">
    <property type="term" value="C:cytoskeleton"/>
    <property type="evidence" value="ECO:0007669"/>
    <property type="project" value="TreeGrafter"/>
</dbReference>
<comment type="similarity">
    <text evidence="1">Belongs to the aldolase class II family. Adducin subfamily.</text>
</comment>
<dbReference type="SMART" id="SM01007">
    <property type="entry name" value="Aldolase_II"/>
    <property type="match status" value="1"/>
</dbReference>
<evidence type="ECO:0000256" key="2">
    <source>
        <dbReference type="SAM" id="MobiDB-lite"/>
    </source>
</evidence>
<dbReference type="InterPro" id="IPR036409">
    <property type="entry name" value="Aldolase_II/adducin_N_sf"/>
</dbReference>
<dbReference type="GO" id="GO:0014069">
    <property type="term" value="C:postsynaptic density"/>
    <property type="evidence" value="ECO:0007669"/>
    <property type="project" value="TreeGrafter"/>
</dbReference>
<dbReference type="OMA" id="SNDRTRW"/>
<proteinExistence type="inferred from homology"/>
<dbReference type="OrthoDB" id="3238794at2759"/>
<accession>A0A913WXE9</accession>
<dbReference type="PANTHER" id="PTHR10672:SF3">
    <property type="entry name" value="PROTEIN HU-LI TAI SHAO"/>
    <property type="match status" value="1"/>
</dbReference>
<sequence>MSASKSGRAITEMKARRLSAPARSKAVKRPEDIVRDVRGLKLRQRVSLVLNDKVLREELEDIVENFVHNGPKHTENIRAYQDFLVPTYGGGSGGSVVTPISDIRGSDTLNYSKQERLLRCKLASVYRLVDLFGWTSGIYGHVTARTSPEDEHFLLNPFGLLYSEVTASSLIKVDLKGNVIDNGSTNLGVNKAGFVLHSAIHGARKDIKCIVHLHQTACTAVATTEFGLLPISIEASVLGPISYHDYQGILINEDEMQSIARDLGESSKVMVLRNHGIVACGETIEEAFDLAFMTVRACEYQVRAMAAGVDNLLKIDEEIRDRDKSVQENDQHNTSDRPNKRGELQFEAYMRMLDSRGYRTGYVYRNPDVFVGDKPKARDVTSPATTTSTRAQLFFTPDSDKQPNRSHSTGRANTYRNRVKWLNTPVKATEYKKDQEGALEDINEPVTIKDQKPEKEFKDDKIEDHIITHTSNVIVESSPLEEKGMFDAETPEGGVTHKREVKETTVVVTRVVGKDGEVKEDTQVTENKRVIVDGKEVNDVDHLDKPDENEDKEEDEHDDEKKDEDGEGGPSDSPEPDSPSKSKVKKKKSFKDALKKRFSKRGKDDEIEEGKKVE</sequence>
<feature type="compositionally biased region" description="Basic and acidic residues" evidence="2">
    <location>
        <begin position="518"/>
        <end position="546"/>
    </location>
</feature>
<dbReference type="InterPro" id="IPR001303">
    <property type="entry name" value="Aldolase_II/adducin_N"/>
</dbReference>
<dbReference type="EnsemblMetazoa" id="XM_021039888.2">
    <property type="protein sequence ID" value="XP_020895547.1"/>
    <property type="gene ID" value="LOC110234514"/>
</dbReference>
<dbReference type="KEGG" id="epa:110234514"/>
<dbReference type="AlphaFoldDB" id="A0A913WXE9"/>
<dbReference type="Gene3D" id="3.40.225.10">
    <property type="entry name" value="Class II aldolase/adducin N-terminal domain"/>
    <property type="match status" value="1"/>
</dbReference>
<evidence type="ECO:0000259" key="3">
    <source>
        <dbReference type="SMART" id="SM01007"/>
    </source>
</evidence>
<organism evidence="4 5">
    <name type="scientific">Exaiptasia diaphana</name>
    <name type="common">Tropical sea anemone</name>
    <name type="synonym">Aiptasia pulchella</name>
    <dbReference type="NCBI Taxonomy" id="2652724"/>
    <lineage>
        <taxon>Eukaryota</taxon>
        <taxon>Metazoa</taxon>
        <taxon>Cnidaria</taxon>
        <taxon>Anthozoa</taxon>
        <taxon>Hexacorallia</taxon>
        <taxon>Actiniaria</taxon>
        <taxon>Aiptasiidae</taxon>
        <taxon>Exaiptasia</taxon>
    </lineage>
</organism>
<dbReference type="GeneID" id="110234514"/>
<dbReference type="RefSeq" id="XP_020895547.1">
    <property type="nucleotide sequence ID" value="XM_021039888.2"/>
</dbReference>
<evidence type="ECO:0000313" key="4">
    <source>
        <dbReference type="EnsemblMetazoa" id="XP_020895547.1"/>
    </source>
</evidence>
<dbReference type="InterPro" id="IPR051017">
    <property type="entry name" value="Aldolase-II_Adducin_sf"/>
</dbReference>
<feature type="compositionally biased region" description="Basic and acidic residues" evidence="2">
    <location>
        <begin position="590"/>
        <end position="614"/>
    </location>
</feature>
<keyword evidence="5" id="KW-1185">Reference proteome</keyword>
<dbReference type="SUPFAM" id="SSF53639">
    <property type="entry name" value="AraD/HMP-PK domain-like"/>
    <property type="match status" value="1"/>
</dbReference>
<feature type="region of interest" description="Disordered" evidence="2">
    <location>
        <begin position="1"/>
        <end position="24"/>
    </location>
</feature>
<dbReference type="NCBIfam" id="NF005451">
    <property type="entry name" value="PRK07044.1"/>
    <property type="match status" value="1"/>
</dbReference>
<evidence type="ECO:0000313" key="5">
    <source>
        <dbReference type="Proteomes" id="UP000887567"/>
    </source>
</evidence>
<dbReference type="Pfam" id="PF00596">
    <property type="entry name" value="Aldolase_II"/>
    <property type="match status" value="1"/>
</dbReference>